<name>A0A914APH2_PATMI</name>
<evidence type="ECO:0000259" key="7">
    <source>
        <dbReference type="PROSITE" id="PS50835"/>
    </source>
</evidence>
<dbReference type="InterPro" id="IPR003598">
    <property type="entry name" value="Ig_sub2"/>
</dbReference>
<keyword evidence="9" id="KW-1185">Reference proteome</keyword>
<reference evidence="8" key="1">
    <citation type="submission" date="2022-11" db="UniProtKB">
        <authorList>
            <consortium name="EnsemblMetazoa"/>
        </authorList>
    </citation>
    <scope>IDENTIFICATION</scope>
</reference>
<sequence length="360" mass="38933">MMDLRGIQFILCLSVLSSCVVAQISIQPLTDLTVNEGNTVLLDCALRNIPGNPDDILLILYHDGKAIVVNKQLAVNNPNYLLDTSVVGHWKLTIQEAQIEDQGTWSCQVQLPNEVSQQMRLVVLAAPVITSVTPDMAPMPGSMVTLWCNATGSPEPSVTWTRQRPAGNLPSGVEFVTGNPLVISDITNDWRGLYQCFVTNGIGQGAVTAPVFLQMEYSPIVRALNELVAAPIGDSAQLQCIGESFPAVKIVDNVQWFKDDRLVGASDGYQMSVSLDMDMDPYRETSIATLIVTAVSNQNVGKYTCRLQNLLGSAQADVRLEVGKQIDPETGASRSKASNVMAAMATIMAAIFMATVLVKF</sequence>
<dbReference type="SUPFAM" id="SSF48726">
    <property type="entry name" value="Immunoglobulin"/>
    <property type="match status" value="3"/>
</dbReference>
<dbReference type="InterPro" id="IPR013783">
    <property type="entry name" value="Ig-like_fold"/>
</dbReference>
<keyword evidence="2" id="KW-0677">Repeat</keyword>
<protein>
    <recommendedName>
        <fullName evidence="7">Ig-like domain-containing protein</fullName>
    </recommendedName>
</protein>
<evidence type="ECO:0000256" key="2">
    <source>
        <dbReference type="ARBA" id="ARBA00022737"/>
    </source>
</evidence>
<dbReference type="InterPro" id="IPR013098">
    <property type="entry name" value="Ig_I-set"/>
</dbReference>
<feature type="chain" id="PRO_5037985024" description="Ig-like domain-containing protein" evidence="6">
    <location>
        <begin position="23"/>
        <end position="360"/>
    </location>
</feature>
<dbReference type="AlphaFoldDB" id="A0A914APH2"/>
<keyword evidence="5" id="KW-0472">Membrane</keyword>
<keyword evidence="5" id="KW-1133">Transmembrane helix</keyword>
<evidence type="ECO:0000256" key="6">
    <source>
        <dbReference type="SAM" id="SignalP"/>
    </source>
</evidence>
<evidence type="ECO:0000256" key="1">
    <source>
        <dbReference type="ARBA" id="ARBA00022729"/>
    </source>
</evidence>
<feature type="domain" description="Ig-like" evidence="7">
    <location>
        <begin position="127"/>
        <end position="214"/>
    </location>
</feature>
<evidence type="ECO:0000313" key="8">
    <source>
        <dbReference type="EnsemblMetazoa" id="XP_038065930.1"/>
    </source>
</evidence>
<evidence type="ECO:0000256" key="5">
    <source>
        <dbReference type="SAM" id="Phobius"/>
    </source>
</evidence>
<dbReference type="PANTHER" id="PTHR12231">
    <property type="entry name" value="CTX-RELATED TYPE I TRANSMEMBRANE PROTEIN"/>
    <property type="match status" value="1"/>
</dbReference>
<dbReference type="PROSITE" id="PS50835">
    <property type="entry name" value="IG_LIKE"/>
    <property type="match status" value="3"/>
</dbReference>
<keyword evidence="3" id="KW-1015">Disulfide bond</keyword>
<dbReference type="SMART" id="SM00409">
    <property type="entry name" value="IG"/>
    <property type="match status" value="3"/>
</dbReference>
<dbReference type="InterPro" id="IPR003599">
    <property type="entry name" value="Ig_sub"/>
</dbReference>
<dbReference type="PANTHER" id="PTHR12231:SF253">
    <property type="entry name" value="DPR-INTERACTING PROTEIN ETA, ISOFORM B-RELATED"/>
    <property type="match status" value="1"/>
</dbReference>
<evidence type="ECO:0000256" key="3">
    <source>
        <dbReference type="ARBA" id="ARBA00023157"/>
    </source>
</evidence>
<dbReference type="RefSeq" id="XP_038065930.1">
    <property type="nucleotide sequence ID" value="XM_038210002.1"/>
</dbReference>
<keyword evidence="4" id="KW-0393">Immunoglobulin domain</keyword>
<feature type="domain" description="Ig-like" evidence="7">
    <location>
        <begin position="219"/>
        <end position="323"/>
    </location>
</feature>
<evidence type="ECO:0000256" key="4">
    <source>
        <dbReference type="ARBA" id="ARBA00023319"/>
    </source>
</evidence>
<dbReference type="InterPro" id="IPR007110">
    <property type="entry name" value="Ig-like_dom"/>
</dbReference>
<accession>A0A914APH2</accession>
<dbReference type="OrthoDB" id="10012075at2759"/>
<dbReference type="Gene3D" id="2.60.40.10">
    <property type="entry name" value="Immunoglobulins"/>
    <property type="match status" value="3"/>
</dbReference>
<dbReference type="Pfam" id="PF07679">
    <property type="entry name" value="I-set"/>
    <property type="match status" value="1"/>
</dbReference>
<dbReference type="GeneID" id="119736019"/>
<dbReference type="Proteomes" id="UP000887568">
    <property type="component" value="Unplaced"/>
</dbReference>
<organism evidence="8 9">
    <name type="scientific">Patiria miniata</name>
    <name type="common">Bat star</name>
    <name type="synonym">Asterina miniata</name>
    <dbReference type="NCBI Taxonomy" id="46514"/>
    <lineage>
        <taxon>Eukaryota</taxon>
        <taxon>Metazoa</taxon>
        <taxon>Echinodermata</taxon>
        <taxon>Eleutherozoa</taxon>
        <taxon>Asterozoa</taxon>
        <taxon>Asteroidea</taxon>
        <taxon>Valvatacea</taxon>
        <taxon>Valvatida</taxon>
        <taxon>Asterinidae</taxon>
        <taxon>Patiria</taxon>
    </lineage>
</organism>
<dbReference type="EnsemblMetazoa" id="XM_038210002.1">
    <property type="protein sequence ID" value="XP_038065930.1"/>
    <property type="gene ID" value="LOC119736019"/>
</dbReference>
<keyword evidence="5" id="KW-0812">Transmembrane</keyword>
<feature type="domain" description="Ig-like" evidence="7">
    <location>
        <begin position="22"/>
        <end position="123"/>
    </location>
</feature>
<feature type="signal peptide" evidence="6">
    <location>
        <begin position="1"/>
        <end position="22"/>
    </location>
</feature>
<feature type="transmembrane region" description="Helical" evidence="5">
    <location>
        <begin position="340"/>
        <end position="358"/>
    </location>
</feature>
<dbReference type="GO" id="GO:0043005">
    <property type="term" value="C:neuron projection"/>
    <property type="evidence" value="ECO:0007669"/>
    <property type="project" value="TreeGrafter"/>
</dbReference>
<proteinExistence type="predicted"/>
<dbReference type="InterPro" id="IPR051170">
    <property type="entry name" value="Neural/epithelial_adhesion"/>
</dbReference>
<dbReference type="Pfam" id="PF13927">
    <property type="entry name" value="Ig_3"/>
    <property type="match status" value="1"/>
</dbReference>
<keyword evidence="1 6" id="KW-0732">Signal</keyword>
<dbReference type="SMART" id="SM00408">
    <property type="entry name" value="IGc2"/>
    <property type="match status" value="3"/>
</dbReference>
<dbReference type="OMA" id="SWARENN"/>
<dbReference type="PROSITE" id="PS51257">
    <property type="entry name" value="PROKAR_LIPOPROTEIN"/>
    <property type="match status" value="1"/>
</dbReference>
<evidence type="ECO:0000313" key="9">
    <source>
        <dbReference type="Proteomes" id="UP000887568"/>
    </source>
</evidence>
<dbReference type="InterPro" id="IPR036179">
    <property type="entry name" value="Ig-like_dom_sf"/>
</dbReference>